<evidence type="ECO:0000313" key="1">
    <source>
        <dbReference type="EMBL" id="MEW9264139.1"/>
    </source>
</evidence>
<sequence>MRSHALVGSSPLATVCLTIVQDGPAETVYRLDVQHIVPDARNVASDLFDEAEAFGEPPGGDRRVHLVLRFADWTCVDSASSLQVWARGTTDGGEDWRPRHPLLVGGEGSAYETDARPTRSAERVFRLAPRPSGPLVEVELRWLALGIEPTLTAW</sequence>
<protein>
    <submittedName>
        <fullName evidence="1">Uncharacterized protein</fullName>
    </submittedName>
</protein>
<dbReference type="RefSeq" id="WP_367636753.1">
    <property type="nucleotide sequence ID" value="NZ_JBFNQN010000003.1"/>
</dbReference>
<keyword evidence="2" id="KW-1185">Reference proteome</keyword>
<evidence type="ECO:0000313" key="2">
    <source>
        <dbReference type="Proteomes" id="UP001555826"/>
    </source>
</evidence>
<dbReference type="Proteomes" id="UP001555826">
    <property type="component" value="Unassembled WGS sequence"/>
</dbReference>
<reference evidence="1 2" key="1">
    <citation type="submission" date="2024-07" db="EMBL/GenBank/DDBJ databases">
        <authorList>
            <person name="Thanompreechachai J."/>
            <person name="Duangmal K."/>
        </authorList>
    </citation>
    <scope>NUCLEOTIDE SEQUENCE [LARGE SCALE GENOMIC DNA]</scope>
    <source>
        <strain evidence="1 2">KCTC 19886</strain>
    </source>
</reference>
<organism evidence="1 2">
    <name type="scientific">Kineococcus endophyticus</name>
    <dbReference type="NCBI Taxonomy" id="1181883"/>
    <lineage>
        <taxon>Bacteria</taxon>
        <taxon>Bacillati</taxon>
        <taxon>Actinomycetota</taxon>
        <taxon>Actinomycetes</taxon>
        <taxon>Kineosporiales</taxon>
        <taxon>Kineosporiaceae</taxon>
        <taxon>Kineococcus</taxon>
    </lineage>
</organism>
<comment type="caution">
    <text evidence="1">The sequence shown here is derived from an EMBL/GenBank/DDBJ whole genome shotgun (WGS) entry which is preliminary data.</text>
</comment>
<gene>
    <name evidence="1" type="ORF">AB1207_05225</name>
</gene>
<proteinExistence type="predicted"/>
<name>A0ABV3P3E7_9ACTN</name>
<dbReference type="EMBL" id="JBFNQN010000003">
    <property type="protein sequence ID" value="MEW9264139.1"/>
    <property type="molecule type" value="Genomic_DNA"/>
</dbReference>
<accession>A0ABV3P3E7</accession>